<accession>A0A6A5CIN3</accession>
<dbReference type="OMA" id="TATQQWQ"/>
<evidence type="ECO:0000313" key="7">
    <source>
        <dbReference type="EMBL" id="KAF0985098.1"/>
    </source>
</evidence>
<feature type="compositionally biased region" description="Polar residues" evidence="4">
    <location>
        <begin position="195"/>
        <end position="205"/>
    </location>
</feature>
<dbReference type="Proteomes" id="UP000444721">
    <property type="component" value="Unassembled WGS sequence"/>
</dbReference>
<evidence type="ECO:0000256" key="2">
    <source>
        <dbReference type="ARBA" id="ARBA00022801"/>
    </source>
</evidence>
<dbReference type="GO" id="GO:0005634">
    <property type="term" value="C:nucleus"/>
    <property type="evidence" value="ECO:0007669"/>
    <property type="project" value="TreeGrafter"/>
</dbReference>
<dbReference type="CDD" id="cd18673">
    <property type="entry name" value="PIN_XRN1-2-like"/>
    <property type="match status" value="1"/>
</dbReference>
<evidence type="ECO:0000256" key="1">
    <source>
        <dbReference type="ARBA" id="ARBA00022722"/>
    </source>
</evidence>
<feature type="compositionally biased region" description="Polar residues" evidence="4">
    <location>
        <begin position="943"/>
        <end position="955"/>
    </location>
</feature>
<dbReference type="GeneID" id="68107355"/>
<dbReference type="EMBL" id="VFQX01000001">
    <property type="protein sequence ID" value="KAF0985098.1"/>
    <property type="molecule type" value="Genomic_DNA"/>
</dbReference>
<feature type="compositionally biased region" description="Basic and acidic residues" evidence="4">
    <location>
        <begin position="156"/>
        <end position="177"/>
    </location>
</feature>
<evidence type="ECO:0000256" key="4">
    <source>
        <dbReference type="SAM" id="MobiDB-lite"/>
    </source>
</evidence>
<dbReference type="Gene3D" id="1.25.40.1050">
    <property type="match status" value="1"/>
</dbReference>
<feature type="compositionally biased region" description="Polar residues" evidence="4">
    <location>
        <begin position="875"/>
        <end position="884"/>
    </location>
</feature>
<evidence type="ECO:0000259" key="6">
    <source>
        <dbReference type="Pfam" id="PF17846"/>
    </source>
</evidence>
<feature type="domain" description="Xrn1 helical" evidence="6">
    <location>
        <begin position="360"/>
        <end position="820"/>
    </location>
</feature>
<dbReference type="GO" id="GO:0004534">
    <property type="term" value="F:5'-3' RNA exonuclease activity"/>
    <property type="evidence" value="ECO:0007669"/>
    <property type="project" value="TreeGrafter"/>
</dbReference>
<dbReference type="RefSeq" id="XP_044569811.1">
    <property type="nucleotide sequence ID" value="XM_044704358.1"/>
</dbReference>
<reference evidence="7 8" key="1">
    <citation type="journal article" date="2019" name="Sci. Rep.">
        <title>Nanopore sequencing improves the draft genome of the human pathogenic amoeba Naegleria fowleri.</title>
        <authorList>
            <person name="Liechti N."/>
            <person name="Schurch N."/>
            <person name="Bruggmann R."/>
            <person name="Wittwer M."/>
        </authorList>
    </citation>
    <scope>NUCLEOTIDE SEQUENCE [LARGE SCALE GENOMIC DNA]</scope>
    <source>
        <strain evidence="7 8">ATCC 30894</strain>
    </source>
</reference>
<feature type="compositionally biased region" description="Polar residues" evidence="4">
    <location>
        <begin position="908"/>
        <end position="924"/>
    </location>
</feature>
<sequence>MGVPGFIYWLDTNILRGLKRQQHKQQLQHGDDEPHEDIPTIQFDIPNKEPNVEKIIKRQVDNFYIDLNGLIHPCCHPQVGKKPQNEDEMMQRIVDELLFLARTVSPKNLFYIAVDGVAPAAKQEQQRHRRFVAVNDHEIRSNYINEIQERYKQQMETQHLKKEVSNEEKKDEMKDDALEQNQQTENETMQEKNEATLTNNNESTQPGFWARLEAKKTHWDHNVISPGTPFMVRCMETVHQAADLIVQEFPNVKVIVSDSSVPGEGEHKILSYMKKEKAINPKSFSHMVHVVHGLDADLIMLTSLIGLPHIYSYRDKENVRDKRREKEIFDISALGKLFARIIVSSIITLDKTRKAREVKWSNESLVSDVVLLLMAVGNDFLPNIPSLVMHNHAASIIMFAYSKYLIQCLATKKGKGSSIDPSEYYLVDHKQGVKVNIRNFVKALSTIRDESVFGLFVKMYSSNLRKATEKQASDVFQHEDIIDGINQIVGSRGRIQEAKFDKVWKEVSKNSISHDSYQIVFKILKEFYTSIDKKNSSVNRTYDEASILNRCLSNANFVLEQIPTSLILKYKDEIHKEYYEKKFGNSSTEFRKKLVKEFLRGVVWSFTYYSYNDPPSWTWRFPFHYGPVLSDVSDFMKDLQDEELIKEISTFEKGAPLTPYEQLLCILPKESMGNCLPQTYLDILNDERLNEFFPSSFKRDGNFSGIIYKAVSLLPSIDISLVKSISKELDPLLSSEEKQKNSVGYDVIYVATDSDVNQELRQKLSDSSSEEDPHIPLSFNQDSILSGMFKKMDNKLIFNSSDPSITPSNVLHANVASYLYKPSEVNIDMAYQTLEKTPVPRGRLNVSLTRQLTKFTQVGTFVRESESDDLRTLSDRGSTTNTSAQKRKYNKDKNVDGPRRKVAKTESGHPQGNQHLSRSNSQKSSQKEMDERKPIKAKRRMNKQQNSTEKQQASVVTIEDGMETTTATAHSEAKVETSSLTTKKKEHPTTDSSSNHNESSTTTESTVAETTTTSHRTTSKEAEKRKKKRQRQKANKRLKKEAAASSGGNAATMTVVTSNNSNDSNTNHVKQESMTSTHNNTMVKKQEKATTPQGSQNKQKLKENTKDKLMALMNKLKK</sequence>
<gene>
    <name evidence="7" type="ORF">FDP41_000137</name>
</gene>
<dbReference type="AlphaFoldDB" id="A0A6A5CIN3"/>
<feature type="compositionally biased region" description="Basic and acidic residues" evidence="4">
    <location>
        <begin position="865"/>
        <end position="874"/>
    </location>
</feature>
<feature type="compositionally biased region" description="Polar residues" evidence="4">
    <location>
        <begin position="1072"/>
        <end position="1098"/>
    </location>
</feature>
<keyword evidence="1" id="KW-0540">Nuclease</keyword>
<feature type="region of interest" description="Disordered" evidence="4">
    <location>
        <begin position="865"/>
        <end position="1107"/>
    </location>
</feature>
<dbReference type="OrthoDB" id="372487at2759"/>
<keyword evidence="2" id="KW-0378">Hydrolase</keyword>
<protein>
    <submittedName>
        <fullName evidence="7">Uncharacterized protein</fullName>
    </submittedName>
</protein>
<dbReference type="PANTHER" id="PTHR12341">
    <property type="entry name" value="5'-&gt;3' EXORIBONUCLEASE"/>
    <property type="match status" value="1"/>
</dbReference>
<dbReference type="VEuPathDB" id="AmoebaDB:NF0011440"/>
<dbReference type="GO" id="GO:0000956">
    <property type="term" value="P:nuclear-transcribed mRNA catabolic process"/>
    <property type="evidence" value="ECO:0007669"/>
    <property type="project" value="TreeGrafter"/>
</dbReference>
<evidence type="ECO:0000259" key="5">
    <source>
        <dbReference type="Pfam" id="PF03159"/>
    </source>
</evidence>
<feature type="region of interest" description="Disordered" evidence="4">
    <location>
        <begin position="156"/>
        <end position="205"/>
    </location>
</feature>
<dbReference type="Pfam" id="PF17846">
    <property type="entry name" value="XRN_M"/>
    <property type="match status" value="1"/>
</dbReference>
<dbReference type="VEuPathDB" id="AmoebaDB:NfTy_025510"/>
<dbReference type="GO" id="GO:0003723">
    <property type="term" value="F:RNA binding"/>
    <property type="evidence" value="ECO:0007669"/>
    <property type="project" value="TreeGrafter"/>
</dbReference>
<feature type="compositionally biased region" description="Low complexity" evidence="4">
    <location>
        <begin position="1054"/>
        <end position="1068"/>
    </location>
</feature>
<dbReference type="Pfam" id="PF03159">
    <property type="entry name" value="XRN_N"/>
    <property type="match status" value="1"/>
</dbReference>
<name>A0A6A5CIN3_NAEFO</name>
<feature type="compositionally biased region" description="Basic and acidic residues" evidence="4">
    <location>
        <begin position="925"/>
        <end position="934"/>
    </location>
</feature>
<evidence type="ECO:0000256" key="3">
    <source>
        <dbReference type="ARBA" id="ARBA00022839"/>
    </source>
</evidence>
<keyword evidence="3" id="KW-0269">Exonuclease</keyword>
<feature type="compositionally biased region" description="Basic residues" evidence="4">
    <location>
        <begin position="1025"/>
        <end position="1039"/>
    </location>
</feature>
<organism evidence="7 8">
    <name type="scientific">Naegleria fowleri</name>
    <name type="common">Brain eating amoeba</name>
    <dbReference type="NCBI Taxonomy" id="5763"/>
    <lineage>
        <taxon>Eukaryota</taxon>
        <taxon>Discoba</taxon>
        <taxon>Heterolobosea</taxon>
        <taxon>Tetramitia</taxon>
        <taxon>Eutetramitia</taxon>
        <taxon>Vahlkampfiidae</taxon>
        <taxon>Naegleria</taxon>
    </lineage>
</organism>
<comment type="caution">
    <text evidence="7">The sequence shown here is derived from an EMBL/GenBank/DDBJ whole genome shotgun (WGS) entry which is preliminary data.</text>
</comment>
<proteinExistence type="predicted"/>
<evidence type="ECO:0000313" key="8">
    <source>
        <dbReference type="Proteomes" id="UP000444721"/>
    </source>
</evidence>
<dbReference type="InterPro" id="IPR004859">
    <property type="entry name" value="Xrn1_N"/>
</dbReference>
<feature type="compositionally biased region" description="Basic and acidic residues" evidence="4">
    <location>
        <begin position="891"/>
        <end position="907"/>
    </location>
</feature>
<feature type="domain" description="Xrn1 N-terminal" evidence="5">
    <location>
        <begin position="1"/>
        <end position="314"/>
    </location>
</feature>
<dbReference type="InterPro" id="IPR027073">
    <property type="entry name" value="5_3_exoribonuclease"/>
</dbReference>
<dbReference type="VEuPathDB" id="AmoebaDB:FDP41_000137"/>
<feature type="compositionally biased region" description="Low complexity" evidence="4">
    <location>
        <begin position="990"/>
        <end position="1016"/>
    </location>
</feature>
<dbReference type="Gene3D" id="3.40.50.12390">
    <property type="match status" value="1"/>
</dbReference>
<dbReference type="InterPro" id="IPR041412">
    <property type="entry name" value="Xrn1_helical"/>
</dbReference>
<keyword evidence="8" id="KW-1185">Reference proteome</keyword>